<sequence length="36" mass="4094">MRSPRRPVPSSRQPGRRHSALRSRPLWPRECPAASG</sequence>
<feature type="region of interest" description="Disordered" evidence="1">
    <location>
        <begin position="1"/>
        <end position="36"/>
    </location>
</feature>
<feature type="compositionally biased region" description="Low complexity" evidence="1">
    <location>
        <begin position="1"/>
        <end position="13"/>
    </location>
</feature>
<gene>
    <name evidence="2" type="ORF">EVA_12179</name>
</gene>
<organism evidence="2">
    <name type="scientific">gut metagenome</name>
    <dbReference type="NCBI Taxonomy" id="749906"/>
    <lineage>
        <taxon>unclassified sequences</taxon>
        <taxon>metagenomes</taxon>
        <taxon>organismal metagenomes</taxon>
    </lineage>
</organism>
<name>J9CI37_9ZZZZ</name>
<accession>J9CI37</accession>
<evidence type="ECO:0000313" key="2">
    <source>
        <dbReference type="EMBL" id="EJW99715.1"/>
    </source>
</evidence>
<dbReference type="AlphaFoldDB" id="J9CI37"/>
<proteinExistence type="predicted"/>
<dbReference type="EMBL" id="AMCI01003682">
    <property type="protein sequence ID" value="EJW99715.1"/>
    <property type="molecule type" value="Genomic_DNA"/>
</dbReference>
<evidence type="ECO:0000256" key="1">
    <source>
        <dbReference type="SAM" id="MobiDB-lite"/>
    </source>
</evidence>
<reference evidence="2" key="1">
    <citation type="journal article" date="2012" name="PLoS ONE">
        <title>Gene sets for utilization of primary and secondary nutrition supplies in the distal gut of endangered iberian lynx.</title>
        <authorList>
            <person name="Alcaide M."/>
            <person name="Messina E."/>
            <person name="Richter M."/>
            <person name="Bargiela R."/>
            <person name="Peplies J."/>
            <person name="Huws S.A."/>
            <person name="Newbold C.J."/>
            <person name="Golyshin P.N."/>
            <person name="Simon M.A."/>
            <person name="Lopez G."/>
            <person name="Yakimov M.M."/>
            <person name="Ferrer M."/>
        </authorList>
    </citation>
    <scope>NUCLEOTIDE SEQUENCE</scope>
</reference>
<protein>
    <submittedName>
        <fullName evidence="2">Uncharacterized protein</fullName>
    </submittedName>
</protein>
<comment type="caution">
    <text evidence="2">The sequence shown here is derived from an EMBL/GenBank/DDBJ whole genome shotgun (WGS) entry which is preliminary data.</text>
</comment>